<accession>A0A557WWW6</accession>
<keyword evidence="7" id="KW-0223">Dioxygenase</keyword>
<dbReference type="Gene3D" id="3.40.830.10">
    <property type="entry name" value="LigB-like"/>
    <property type="match status" value="1"/>
</dbReference>
<keyword evidence="5 7" id="KW-0560">Oxidoreductase</keyword>
<reference evidence="7 8" key="1">
    <citation type="submission" date="2019-07" db="EMBL/GenBank/DDBJ databases">
        <title>New Mycobacterium species.</title>
        <authorList>
            <person name="Tortoli E."/>
            <person name="Ghielmetti G."/>
            <person name="Friedel U."/>
            <person name="Trovato A."/>
        </authorList>
    </citation>
    <scope>NUCLEOTIDE SEQUENCE [LARGE SCALE GENOMIC DNA]</scope>
    <source>
        <strain evidence="7 8">16-83</strain>
    </source>
</reference>
<sequence>MPAIFVGHGNPMNAIEHNSYTAEWQQLADSLPRPRAILAISAHWYLPGGRVTAGDRPATIHDFGGFPKELFEVGYPAPGSSELADCVADLLAPAVIEPDTRWGLDHGTWSILVHMYPDADIPVVQLGIDETLTAAQHYDLGRRLRPLREDGVLILGSGNVVHNLDVYAWDRRPIPPYQWAVRFNSWLRQAIMARRFGDVIDYRQGGADAELAVPTPEHYLPLLYTLATHTEDEPVSLPVDGFDGGSISMLGVRIG</sequence>
<comment type="cofactor">
    <cofactor evidence="1">
        <name>Zn(2+)</name>
        <dbReference type="ChEBI" id="CHEBI:29105"/>
    </cofactor>
</comment>
<evidence type="ECO:0000313" key="7">
    <source>
        <dbReference type="EMBL" id="TVS77755.1"/>
    </source>
</evidence>
<dbReference type="GO" id="GO:0050297">
    <property type="term" value="F:stizolobate synthase activity"/>
    <property type="evidence" value="ECO:0007669"/>
    <property type="project" value="UniProtKB-EC"/>
</dbReference>
<dbReference type="SUPFAM" id="SSF53213">
    <property type="entry name" value="LigB-like"/>
    <property type="match status" value="1"/>
</dbReference>
<dbReference type="InterPro" id="IPR014436">
    <property type="entry name" value="Extradiol_dOase_DODA"/>
</dbReference>
<keyword evidence="4" id="KW-0862">Zinc</keyword>
<evidence type="ECO:0000256" key="5">
    <source>
        <dbReference type="ARBA" id="ARBA00023002"/>
    </source>
</evidence>
<dbReference type="PANTHER" id="PTHR30096:SF0">
    <property type="entry name" value="4,5-DOPA DIOXYGENASE EXTRADIOL-LIKE PROTEIN"/>
    <property type="match status" value="1"/>
</dbReference>
<dbReference type="PIRSF" id="PIRSF006157">
    <property type="entry name" value="Doxgns_DODA"/>
    <property type="match status" value="1"/>
</dbReference>
<dbReference type="NCBIfam" id="NF007914">
    <property type="entry name" value="PRK10628.1"/>
    <property type="match status" value="1"/>
</dbReference>
<comment type="similarity">
    <text evidence="2">Belongs to the DODA-type extradiol aromatic ring-opening dioxygenase family.</text>
</comment>
<evidence type="ECO:0000313" key="8">
    <source>
        <dbReference type="Proteomes" id="UP000320513"/>
    </source>
</evidence>
<gene>
    <name evidence="7" type="primary">ygiD</name>
    <name evidence="7" type="ORF">FPZ47_26340</name>
</gene>
<evidence type="ECO:0000256" key="4">
    <source>
        <dbReference type="ARBA" id="ARBA00022833"/>
    </source>
</evidence>
<dbReference type="EMBL" id="VMQU01000208">
    <property type="protein sequence ID" value="TVS77755.1"/>
    <property type="molecule type" value="Genomic_DNA"/>
</dbReference>
<comment type="caution">
    <text evidence="7">The sequence shown here is derived from an EMBL/GenBank/DDBJ whole genome shotgun (WGS) entry which is preliminary data.</text>
</comment>
<dbReference type="PANTHER" id="PTHR30096">
    <property type="entry name" value="4,5-DOPA DIOXYGENASE EXTRADIOL-LIKE PROTEIN"/>
    <property type="match status" value="1"/>
</dbReference>
<evidence type="ECO:0000256" key="3">
    <source>
        <dbReference type="ARBA" id="ARBA00022723"/>
    </source>
</evidence>
<dbReference type="GO" id="GO:0008270">
    <property type="term" value="F:zinc ion binding"/>
    <property type="evidence" value="ECO:0007669"/>
    <property type="project" value="InterPro"/>
</dbReference>
<dbReference type="AlphaFoldDB" id="A0A557WWW6"/>
<dbReference type="Pfam" id="PF02900">
    <property type="entry name" value="LigB"/>
    <property type="match status" value="1"/>
</dbReference>
<name>A0A557WWW6_9MYCO</name>
<dbReference type="InterPro" id="IPR004183">
    <property type="entry name" value="Xdiol_dOase_suB"/>
</dbReference>
<keyword evidence="8" id="KW-1185">Reference proteome</keyword>
<evidence type="ECO:0000259" key="6">
    <source>
        <dbReference type="Pfam" id="PF02900"/>
    </source>
</evidence>
<dbReference type="EC" id="1.13.11.29" evidence="7"/>
<evidence type="ECO:0000256" key="1">
    <source>
        <dbReference type="ARBA" id="ARBA00001947"/>
    </source>
</evidence>
<dbReference type="OrthoDB" id="9790889at2"/>
<proteinExistence type="inferred from homology"/>
<feature type="domain" description="Extradiol ring-cleavage dioxygenase class III enzyme subunit B" evidence="6">
    <location>
        <begin position="22"/>
        <end position="232"/>
    </location>
</feature>
<keyword evidence="3" id="KW-0479">Metal-binding</keyword>
<protein>
    <submittedName>
        <fullName evidence="7">4,5-DOPA dioxygenase extradiol</fullName>
        <ecNumber evidence="7">1.13.11.29</ecNumber>
    </submittedName>
</protein>
<dbReference type="Proteomes" id="UP000320513">
    <property type="component" value="Unassembled WGS sequence"/>
</dbReference>
<evidence type="ECO:0000256" key="2">
    <source>
        <dbReference type="ARBA" id="ARBA00007581"/>
    </source>
</evidence>
<organism evidence="7 8">
    <name type="scientific">Mycobacterium helveticum</name>
    <dbReference type="NCBI Taxonomy" id="2592811"/>
    <lineage>
        <taxon>Bacteria</taxon>
        <taxon>Bacillati</taxon>
        <taxon>Actinomycetota</taxon>
        <taxon>Actinomycetes</taxon>
        <taxon>Mycobacteriales</taxon>
        <taxon>Mycobacteriaceae</taxon>
        <taxon>Mycobacterium</taxon>
    </lineage>
</organism>
<dbReference type="GO" id="GO:0008198">
    <property type="term" value="F:ferrous iron binding"/>
    <property type="evidence" value="ECO:0007669"/>
    <property type="project" value="InterPro"/>
</dbReference>
<dbReference type="CDD" id="cd07363">
    <property type="entry name" value="45_DOPA_Dioxygenase"/>
    <property type="match status" value="1"/>
</dbReference>